<dbReference type="SUPFAM" id="SSF56214">
    <property type="entry name" value="4'-phosphopantetheinyl transferase"/>
    <property type="match status" value="2"/>
</dbReference>
<dbReference type="Proteomes" id="UP000665561">
    <property type="component" value="Unassembled WGS sequence"/>
</dbReference>
<sequence>MKIFAVKRVSHGHVPSKASLMSLLTEENRNRVIRFRNWEDAERVIIADLMVRYLISQIRGCNINDIVIERDSYGKPFLQNMGQLHFNVSHSGNWVVCTIDSHVVGIDVEHIRPIEMEELAWRFFSKEEYQDMVQKPLERRLEYFYDLWTLKESFVKAEGKGLLIPLNHFTFKIQDNQVSVKHSNDEYNHRYFFKRYFIEDDYRMSVCGCTPDFPSEVQYLDRSFLFQETQKLLIQ</sequence>
<evidence type="ECO:0000256" key="6">
    <source>
        <dbReference type="ARBA" id="ARBA00023194"/>
    </source>
</evidence>
<evidence type="ECO:0000259" key="7">
    <source>
        <dbReference type="Pfam" id="PF01648"/>
    </source>
</evidence>
<evidence type="ECO:0000259" key="8">
    <source>
        <dbReference type="Pfam" id="PF22624"/>
    </source>
</evidence>
<comment type="cofactor">
    <cofactor evidence="1">
        <name>Mg(2+)</name>
        <dbReference type="ChEBI" id="CHEBI:18420"/>
    </cofactor>
</comment>
<dbReference type="GO" id="GO:0016740">
    <property type="term" value="F:transferase activity"/>
    <property type="evidence" value="ECO:0007669"/>
    <property type="project" value="UniProtKB-KW"/>
</dbReference>
<evidence type="ECO:0000256" key="3">
    <source>
        <dbReference type="ARBA" id="ARBA00022679"/>
    </source>
</evidence>
<keyword evidence="5" id="KW-0460">Magnesium</keyword>
<keyword evidence="6" id="KW-0045">Antibiotic biosynthesis</keyword>
<feature type="domain" description="4'-phosphopantetheinyl transferase N-terminal" evidence="8">
    <location>
        <begin position="20"/>
        <end position="97"/>
    </location>
</feature>
<evidence type="ECO:0000313" key="9">
    <source>
        <dbReference type="EMBL" id="NBD27025.1"/>
    </source>
</evidence>
<dbReference type="PANTHER" id="PTHR12215:SF10">
    <property type="entry name" value="L-AMINOADIPATE-SEMIALDEHYDE DEHYDROGENASE-PHOSPHOPANTETHEINYL TRANSFERASE"/>
    <property type="match status" value="1"/>
</dbReference>
<evidence type="ECO:0000256" key="5">
    <source>
        <dbReference type="ARBA" id="ARBA00022842"/>
    </source>
</evidence>
<dbReference type="EMBL" id="JAAAMV010000024">
    <property type="protein sequence ID" value="NBD27025.1"/>
    <property type="molecule type" value="Genomic_DNA"/>
</dbReference>
<dbReference type="InterPro" id="IPR008278">
    <property type="entry name" value="4-PPantetheinyl_Trfase_dom"/>
</dbReference>
<dbReference type="InterPro" id="IPR004568">
    <property type="entry name" value="Ppantetheine-prot_Trfase_dom"/>
</dbReference>
<dbReference type="Gene3D" id="3.90.470.20">
    <property type="entry name" value="4'-phosphopantetheinyl transferase domain"/>
    <property type="match status" value="2"/>
</dbReference>
<evidence type="ECO:0000256" key="2">
    <source>
        <dbReference type="ARBA" id="ARBA00010990"/>
    </source>
</evidence>
<dbReference type="InterPro" id="IPR055066">
    <property type="entry name" value="AASDHPPT_N"/>
</dbReference>
<keyword evidence="10" id="KW-1185">Reference proteome</keyword>
<protein>
    <submittedName>
        <fullName evidence="9">4'-phosphopantetheinyl transferase superfamily protein</fullName>
    </submittedName>
</protein>
<name>A0ABW9XWP7_9BACL</name>
<keyword evidence="3 9" id="KW-0808">Transferase</keyword>
<comment type="caution">
    <text evidence="9">The sequence shown here is derived from an EMBL/GenBank/DDBJ whole genome shotgun (WGS) entry which is preliminary data.</text>
</comment>
<organism evidence="9 10">
    <name type="scientific">Paenibacillus glycinis</name>
    <dbReference type="NCBI Taxonomy" id="2697035"/>
    <lineage>
        <taxon>Bacteria</taxon>
        <taxon>Bacillati</taxon>
        <taxon>Bacillota</taxon>
        <taxon>Bacilli</taxon>
        <taxon>Bacillales</taxon>
        <taxon>Paenibacillaceae</taxon>
        <taxon>Paenibacillus</taxon>
    </lineage>
</organism>
<comment type="similarity">
    <text evidence="2">Belongs to the P-Pant transferase superfamily. Gsp/Sfp/HetI/AcpT family.</text>
</comment>
<feature type="domain" description="4'-phosphopantetheinyl transferase" evidence="7">
    <location>
        <begin position="104"/>
        <end position="207"/>
    </location>
</feature>
<keyword evidence="4" id="KW-0479">Metal-binding</keyword>
<dbReference type="Pfam" id="PF01648">
    <property type="entry name" value="ACPS"/>
    <property type="match status" value="1"/>
</dbReference>
<evidence type="ECO:0000256" key="4">
    <source>
        <dbReference type="ARBA" id="ARBA00022723"/>
    </source>
</evidence>
<dbReference type="InterPro" id="IPR037143">
    <property type="entry name" value="4-PPantetheinyl_Trfase_dom_sf"/>
</dbReference>
<evidence type="ECO:0000313" key="10">
    <source>
        <dbReference type="Proteomes" id="UP000665561"/>
    </source>
</evidence>
<dbReference type="InterPro" id="IPR050559">
    <property type="entry name" value="P-Pant_transferase_sf"/>
</dbReference>
<accession>A0ABW9XWP7</accession>
<proteinExistence type="inferred from homology"/>
<dbReference type="Pfam" id="PF22624">
    <property type="entry name" value="AASDHPPT_N"/>
    <property type="match status" value="1"/>
</dbReference>
<dbReference type="PANTHER" id="PTHR12215">
    <property type="entry name" value="PHOSPHOPANTETHEINE TRANSFERASE"/>
    <property type="match status" value="1"/>
</dbReference>
<dbReference type="NCBIfam" id="TIGR00556">
    <property type="entry name" value="pantethn_trn"/>
    <property type="match status" value="1"/>
</dbReference>
<dbReference type="RefSeq" id="WP_161746029.1">
    <property type="nucleotide sequence ID" value="NZ_JAAAMV010000024.1"/>
</dbReference>
<evidence type="ECO:0000256" key="1">
    <source>
        <dbReference type="ARBA" id="ARBA00001946"/>
    </source>
</evidence>
<reference evidence="9 10" key="1">
    <citation type="submission" date="2020-01" db="EMBL/GenBank/DDBJ databases">
        <title>Paenibacillus soybeanensis sp. nov. isolated from the nodules of soybean (Glycine max(L.) Merr).</title>
        <authorList>
            <person name="Wang H."/>
        </authorList>
    </citation>
    <scope>NUCLEOTIDE SEQUENCE [LARGE SCALE GENOMIC DNA]</scope>
    <source>
        <strain evidence="9 10">T1</strain>
    </source>
</reference>
<gene>
    <name evidence="9" type="ORF">GT019_24400</name>
</gene>